<dbReference type="KEGG" id="ara:Arad_4557"/>
<organism evidence="1 2">
    <name type="scientific">Rhizobium rhizogenes (strain K84 / ATCC BAA-868)</name>
    <name type="common">Agrobacterium radiobacter</name>
    <dbReference type="NCBI Taxonomy" id="311403"/>
    <lineage>
        <taxon>Bacteria</taxon>
        <taxon>Pseudomonadati</taxon>
        <taxon>Pseudomonadota</taxon>
        <taxon>Alphaproteobacteria</taxon>
        <taxon>Hyphomicrobiales</taxon>
        <taxon>Rhizobiaceae</taxon>
        <taxon>Rhizobium/Agrobacterium group</taxon>
        <taxon>Rhizobium</taxon>
    </lineage>
</organism>
<evidence type="ECO:0000313" key="2">
    <source>
        <dbReference type="Proteomes" id="UP000001600"/>
    </source>
</evidence>
<accession>B9JDB5</accession>
<dbReference type="AlphaFoldDB" id="B9JDB5"/>
<evidence type="ECO:0000313" key="1">
    <source>
        <dbReference type="EMBL" id="ACM28244.1"/>
    </source>
</evidence>
<dbReference type="STRING" id="311403.Arad_4557"/>
<dbReference type="eggNOG" id="ENOG502ZYJ3">
    <property type="taxonomic scope" value="Bacteria"/>
</dbReference>
<protein>
    <submittedName>
        <fullName evidence="1">Uncharacterized protein</fullName>
    </submittedName>
</protein>
<dbReference type="HOGENOM" id="CLU_155688_0_0_5"/>
<reference evidence="1 2" key="1">
    <citation type="journal article" date="2009" name="J. Bacteriol.">
        <title>Genome sequences of three Agrobacterium biovars help elucidate the evolution of multichromosome genomes in bacteria.</title>
        <authorList>
            <person name="Slater S.C."/>
            <person name="Goldman B.S."/>
            <person name="Goodner B."/>
            <person name="Setubal J.C."/>
            <person name="Farrand S.K."/>
            <person name="Nester E.W."/>
            <person name="Burr T.J."/>
            <person name="Banta L."/>
            <person name="Dickerman A.W."/>
            <person name="Paulsen I."/>
            <person name="Otten L."/>
            <person name="Suen G."/>
            <person name="Welch R."/>
            <person name="Almeida N.F."/>
            <person name="Arnold F."/>
            <person name="Burton O.T."/>
            <person name="Du Z."/>
            <person name="Ewing A."/>
            <person name="Godsy E."/>
            <person name="Heisel S."/>
            <person name="Houmiel K.L."/>
            <person name="Jhaveri J."/>
            <person name="Lu J."/>
            <person name="Miller N.M."/>
            <person name="Norton S."/>
            <person name="Chen Q."/>
            <person name="Phoolcharoen W."/>
            <person name="Ohlin V."/>
            <person name="Ondrusek D."/>
            <person name="Pride N."/>
            <person name="Stricklin S.L."/>
            <person name="Sun J."/>
            <person name="Wheeler C."/>
            <person name="Wilson L."/>
            <person name="Zhu H."/>
            <person name="Wood D.W."/>
        </authorList>
    </citation>
    <scope>NUCLEOTIDE SEQUENCE [LARGE SCALE GENOMIC DNA]</scope>
    <source>
        <strain evidence="2">K84 / ATCC BAA-868</strain>
    </source>
</reference>
<name>B9JDB5_RHIR8</name>
<dbReference type="Proteomes" id="UP000001600">
    <property type="component" value="Chromosome 1"/>
</dbReference>
<sequence>MVPQTLAIFGLPTAVNRRAWPHIDRASTPIGGSLMLLKTLAISALVIGMSSTAWAEPAHKHHTKRLKVDAAQADVGNIDHSKDAILPDGTINTDPSVTGPIRAGDSISRLQCAAAPNSVGARSNSFAAGSASLCP</sequence>
<dbReference type="EMBL" id="CP000628">
    <property type="protein sequence ID" value="ACM28244.1"/>
    <property type="molecule type" value="Genomic_DNA"/>
</dbReference>
<proteinExistence type="predicted"/>
<gene>
    <name evidence="1" type="ordered locus">Arad_4557</name>
</gene>